<dbReference type="PANTHER" id="PTHR47313">
    <property type="entry name" value="RIBOSOMAL RNA LARGE SUBUNIT METHYLTRANSFERASE K/L"/>
    <property type="match status" value="1"/>
</dbReference>
<dbReference type="SUPFAM" id="SSF53335">
    <property type="entry name" value="S-adenosyl-L-methionine-dependent methyltransferases"/>
    <property type="match status" value="1"/>
</dbReference>
<evidence type="ECO:0000256" key="1">
    <source>
        <dbReference type="ARBA" id="ARBA00022603"/>
    </source>
</evidence>
<dbReference type="Pfam" id="PF02926">
    <property type="entry name" value="THUMP"/>
    <property type="match status" value="1"/>
</dbReference>
<dbReference type="GO" id="GO:0003723">
    <property type="term" value="F:RNA binding"/>
    <property type="evidence" value="ECO:0007669"/>
    <property type="project" value="UniProtKB-UniRule"/>
</dbReference>
<dbReference type="EMBL" id="UFQR01000005">
    <property type="protein sequence ID" value="SSW95553.1"/>
    <property type="molecule type" value="Genomic_DNA"/>
</dbReference>
<evidence type="ECO:0000313" key="4">
    <source>
        <dbReference type="EMBL" id="SSW95553.1"/>
    </source>
</evidence>
<dbReference type="Gene3D" id="3.30.2130.30">
    <property type="match status" value="1"/>
</dbReference>
<gene>
    <name evidence="4" type="primary">rlmL_2</name>
    <name evidence="4" type="ORF">ARTV_1501</name>
</gene>
<dbReference type="InterPro" id="IPR054170">
    <property type="entry name" value="RlmL_1st"/>
</dbReference>
<name>A0A3B0M016_9GAMM</name>
<proteinExistence type="predicted"/>
<dbReference type="Pfam" id="PF22020">
    <property type="entry name" value="RlmL_1st"/>
    <property type="match status" value="1"/>
</dbReference>
<feature type="domain" description="THUMP" evidence="3">
    <location>
        <begin position="43"/>
        <end position="154"/>
    </location>
</feature>
<evidence type="ECO:0000256" key="2">
    <source>
        <dbReference type="PROSITE-ProRule" id="PRU00529"/>
    </source>
</evidence>
<dbReference type="Gene3D" id="3.40.50.150">
    <property type="entry name" value="Vaccinia Virus protein VP39"/>
    <property type="match status" value="1"/>
</dbReference>
<dbReference type="GO" id="GO:0070043">
    <property type="term" value="F:rRNA (guanine-N7-)-methyltransferase activity"/>
    <property type="evidence" value="ECO:0007669"/>
    <property type="project" value="TreeGrafter"/>
</dbReference>
<accession>A0A3B0M016</accession>
<organism evidence="4">
    <name type="scientific">Arsenophonus endosymbiont of Trialeurodes vaporariorum</name>
    <dbReference type="NCBI Taxonomy" id="235567"/>
    <lineage>
        <taxon>Bacteria</taxon>
        <taxon>Pseudomonadati</taxon>
        <taxon>Pseudomonadota</taxon>
        <taxon>Gammaproteobacteria</taxon>
        <taxon>Enterobacterales</taxon>
        <taxon>Morganellaceae</taxon>
        <taxon>Arsenophonus</taxon>
    </lineage>
</organism>
<dbReference type="InterPro" id="IPR029063">
    <property type="entry name" value="SAM-dependent_MTases_sf"/>
</dbReference>
<dbReference type="AlphaFoldDB" id="A0A3B0M016"/>
<dbReference type="SMART" id="SM00981">
    <property type="entry name" value="THUMP"/>
    <property type="match status" value="1"/>
</dbReference>
<evidence type="ECO:0000259" key="3">
    <source>
        <dbReference type="PROSITE" id="PS51165"/>
    </source>
</evidence>
<sequence>MRALFATTAFGLEELLKSELEALGAKYCHIAQGGVHFQVDERGMYLSLLWSRLASRILLPLASCQVFNDMDLYLAAQTIDWPDFFTVNDIFAIYFNGTNQVIRNSQYGALREKDAIVDSFTRKMNKRPNIAKQQPDIRVNAHLYKDNATISLDLSGDPLNIRGYRSLAGQAPIKENLAAAIVLRSG</sequence>
<keyword evidence="2" id="KW-0694">RNA-binding</keyword>
<dbReference type="PANTHER" id="PTHR47313:SF1">
    <property type="entry name" value="RIBOSOMAL RNA LARGE SUBUNIT METHYLTRANSFERASE K_L"/>
    <property type="match status" value="1"/>
</dbReference>
<dbReference type="PROSITE" id="PS51165">
    <property type="entry name" value="THUMP"/>
    <property type="match status" value="1"/>
</dbReference>
<dbReference type="CDD" id="cd11715">
    <property type="entry name" value="THUMP_AdoMetMT"/>
    <property type="match status" value="1"/>
</dbReference>
<dbReference type="InterPro" id="IPR004114">
    <property type="entry name" value="THUMP_dom"/>
</dbReference>
<keyword evidence="4" id="KW-0808">Transferase</keyword>
<keyword evidence="1 4" id="KW-0489">Methyltransferase</keyword>
<protein>
    <submittedName>
        <fullName evidence="4">Ribosomal RNA large subunit methyltransferase K/L</fullName>
    </submittedName>
</protein>
<reference evidence="4" key="1">
    <citation type="submission" date="2018-04" db="EMBL/GenBank/DDBJ databases">
        <authorList>
            <person name="Go L.Y."/>
            <person name="Mitchell J.A."/>
        </authorList>
    </citation>
    <scope>NUCLEOTIDE SEQUENCE</scope>
    <source>
        <strain evidence="4">ARTV</strain>
    </source>
</reference>
<dbReference type="GO" id="GO:0008990">
    <property type="term" value="F:rRNA (guanine-N2-)-methyltransferase activity"/>
    <property type="evidence" value="ECO:0007669"/>
    <property type="project" value="TreeGrafter"/>
</dbReference>